<comment type="catalytic activity">
    <reaction evidence="7">
        <text>DNA(n) + a 2'-deoxyribonucleoside 5'-triphosphate = DNA(n+1) + diphosphate</text>
        <dbReference type="Rhea" id="RHEA:22508"/>
        <dbReference type="Rhea" id="RHEA-COMP:17339"/>
        <dbReference type="Rhea" id="RHEA-COMP:17340"/>
        <dbReference type="ChEBI" id="CHEBI:33019"/>
        <dbReference type="ChEBI" id="CHEBI:61560"/>
        <dbReference type="ChEBI" id="CHEBI:173112"/>
        <dbReference type="EC" id="2.7.7.7"/>
    </reaction>
</comment>
<evidence type="ECO:0000256" key="4">
    <source>
        <dbReference type="ARBA" id="ARBA00022695"/>
    </source>
</evidence>
<dbReference type="InterPro" id="IPR050238">
    <property type="entry name" value="DNA_Rep/Repair_Clamp_Loader"/>
</dbReference>
<dbReference type="PANTHER" id="PTHR11669">
    <property type="entry name" value="REPLICATION FACTOR C / DNA POLYMERASE III GAMMA-TAU SUBUNIT"/>
    <property type="match status" value="1"/>
</dbReference>
<dbReference type="InterPro" id="IPR015199">
    <property type="entry name" value="DNA_pol_III_delta_C"/>
</dbReference>
<dbReference type="GO" id="GO:0003677">
    <property type="term" value="F:DNA binding"/>
    <property type="evidence" value="ECO:0007669"/>
    <property type="project" value="InterPro"/>
</dbReference>
<evidence type="ECO:0000256" key="5">
    <source>
        <dbReference type="ARBA" id="ARBA00022705"/>
    </source>
</evidence>
<organism evidence="9 10">
    <name type="scientific">Nitrosococcus halophilus (strain Nc4)</name>
    <dbReference type="NCBI Taxonomy" id="472759"/>
    <lineage>
        <taxon>Bacteria</taxon>
        <taxon>Pseudomonadati</taxon>
        <taxon>Pseudomonadota</taxon>
        <taxon>Gammaproteobacteria</taxon>
        <taxon>Chromatiales</taxon>
        <taxon>Chromatiaceae</taxon>
        <taxon>Nitrosococcus</taxon>
    </lineage>
</organism>
<dbReference type="InterPro" id="IPR008921">
    <property type="entry name" value="DNA_pol3_clamp-load_cplx_C"/>
</dbReference>
<dbReference type="AlphaFoldDB" id="D5BZG1"/>
<evidence type="ECO:0000256" key="2">
    <source>
        <dbReference type="ARBA" id="ARBA00014363"/>
    </source>
</evidence>
<dbReference type="HOGENOM" id="CLU_006229_4_3_6"/>
<dbReference type="NCBIfam" id="NF004310">
    <property type="entry name" value="PRK05707.1"/>
    <property type="match status" value="1"/>
</dbReference>
<evidence type="ECO:0000313" key="10">
    <source>
        <dbReference type="Proteomes" id="UP000001844"/>
    </source>
</evidence>
<keyword evidence="10" id="KW-1185">Reference proteome</keyword>
<dbReference type="PANTHER" id="PTHR11669:SF8">
    <property type="entry name" value="DNA POLYMERASE III SUBUNIT DELTA"/>
    <property type="match status" value="1"/>
</dbReference>
<dbReference type="GO" id="GO:0003887">
    <property type="term" value="F:DNA-directed DNA polymerase activity"/>
    <property type="evidence" value="ECO:0007669"/>
    <property type="project" value="UniProtKB-KW"/>
</dbReference>
<dbReference type="EMBL" id="CP001798">
    <property type="protein sequence ID" value="ADE16175.1"/>
    <property type="molecule type" value="Genomic_DNA"/>
</dbReference>
<feature type="domain" description="DNA polymerase III delta subunit C-terminal" evidence="8">
    <location>
        <begin position="195"/>
        <end position="310"/>
    </location>
</feature>
<dbReference type="GO" id="GO:0008408">
    <property type="term" value="F:3'-5' exonuclease activity"/>
    <property type="evidence" value="ECO:0007669"/>
    <property type="project" value="InterPro"/>
</dbReference>
<dbReference type="Gene3D" id="1.20.272.10">
    <property type="match status" value="1"/>
</dbReference>
<accession>D5BZG1</accession>
<sequence>MASQARKRMPHALLLAGPVGMGKRDFAANLVQALSCEDPQEGGQGCGFCSGCRLQRAGSHPDNMNLFPQEGRQTISVDQIRQVQTHLALKARQSNVKTVTILPAEAMTLNAANSLLKVLEEPPGKTVLILVTAIVSRLPMTIRSRCQRLLFSPPHQEEAQLWLRQRLPSSRERELKILLTLVGGAPLRALQYAEQDFLSLRKHFIKNLFFLAQDKADPLEIAQNHLKNDLGEPLYWMSTLVGDILRLKSGTSGKFLVNHDIADSLQLLAERTDFKMLFALLEKIDRDLWLWKGQISVNPQLLLEGLLIQWFWCFSEVNHEYT</sequence>
<evidence type="ECO:0000259" key="8">
    <source>
        <dbReference type="Pfam" id="PF09115"/>
    </source>
</evidence>
<evidence type="ECO:0000256" key="6">
    <source>
        <dbReference type="ARBA" id="ARBA00022932"/>
    </source>
</evidence>
<evidence type="ECO:0000256" key="7">
    <source>
        <dbReference type="ARBA" id="ARBA00049244"/>
    </source>
</evidence>
<keyword evidence="5" id="KW-0235">DNA replication</keyword>
<keyword evidence="4 9" id="KW-0548">Nucleotidyltransferase</keyword>
<dbReference type="InterPro" id="IPR004622">
    <property type="entry name" value="DNA_pol_HolB"/>
</dbReference>
<dbReference type="Proteomes" id="UP000001844">
    <property type="component" value="Chromosome"/>
</dbReference>
<evidence type="ECO:0000256" key="1">
    <source>
        <dbReference type="ARBA" id="ARBA00012417"/>
    </source>
</evidence>
<dbReference type="GO" id="GO:0006261">
    <property type="term" value="P:DNA-templated DNA replication"/>
    <property type="evidence" value="ECO:0007669"/>
    <property type="project" value="TreeGrafter"/>
</dbReference>
<dbReference type="EC" id="2.7.7.7" evidence="1"/>
<keyword evidence="6 9" id="KW-0239">DNA-directed DNA polymerase</keyword>
<dbReference type="SUPFAM" id="SSF52540">
    <property type="entry name" value="P-loop containing nucleoside triphosphate hydrolases"/>
    <property type="match status" value="1"/>
</dbReference>
<keyword evidence="3 9" id="KW-0808">Transferase</keyword>
<name>D5BZG1_NITHN</name>
<evidence type="ECO:0000313" key="9">
    <source>
        <dbReference type="EMBL" id="ADE16175.1"/>
    </source>
</evidence>
<dbReference type="STRING" id="472759.Nhal_3123"/>
<dbReference type="KEGG" id="nhl:Nhal_3123"/>
<dbReference type="eggNOG" id="COG0470">
    <property type="taxonomic scope" value="Bacteria"/>
</dbReference>
<dbReference type="SUPFAM" id="SSF48019">
    <property type="entry name" value="post-AAA+ oligomerization domain-like"/>
    <property type="match status" value="1"/>
</dbReference>
<dbReference type="Pfam" id="PF09115">
    <property type="entry name" value="DNApol3-delta_C"/>
    <property type="match status" value="1"/>
</dbReference>
<evidence type="ECO:0000256" key="3">
    <source>
        <dbReference type="ARBA" id="ARBA00022679"/>
    </source>
</evidence>
<dbReference type="GO" id="GO:0009360">
    <property type="term" value="C:DNA polymerase III complex"/>
    <property type="evidence" value="ECO:0007669"/>
    <property type="project" value="InterPro"/>
</dbReference>
<reference evidence="10" key="1">
    <citation type="submission" date="2010-04" db="EMBL/GenBank/DDBJ databases">
        <title>Complete genome sequence of Nitrosococcus halophilus Nc4, a salt-adapted, aerobic obligate ammonia-oxidizing sulfur purple bacterium.</title>
        <authorList>
            <consortium name="US DOE Joint Genome Institute"/>
            <person name="Campbell M.A."/>
            <person name="Malfatti S.A."/>
            <person name="Chain P.S.G."/>
            <person name="Heidelberg J.F."/>
            <person name="Ward B.B."/>
            <person name="Klotz M.G."/>
        </authorList>
    </citation>
    <scope>NUCLEOTIDE SEQUENCE [LARGE SCALE GENOMIC DNA]</scope>
    <source>
        <strain evidence="10">Nc4</strain>
    </source>
</reference>
<dbReference type="Pfam" id="PF13177">
    <property type="entry name" value="DNA_pol3_delta2"/>
    <property type="match status" value="1"/>
</dbReference>
<protein>
    <recommendedName>
        <fullName evidence="2">DNA polymerase III subunit delta'</fullName>
        <ecNumber evidence="1">2.7.7.7</ecNumber>
    </recommendedName>
</protein>
<gene>
    <name evidence="9" type="ordered locus">Nhal_3123</name>
</gene>
<dbReference type="InterPro" id="IPR027417">
    <property type="entry name" value="P-loop_NTPase"/>
</dbReference>
<proteinExistence type="predicted"/>
<dbReference type="Gene3D" id="3.40.50.300">
    <property type="entry name" value="P-loop containing nucleotide triphosphate hydrolases"/>
    <property type="match status" value="1"/>
</dbReference>
<dbReference type="NCBIfam" id="TIGR00678">
    <property type="entry name" value="holB"/>
    <property type="match status" value="1"/>
</dbReference>